<name>A0A251XQF4_9MICO</name>
<proteinExistence type="predicted"/>
<accession>A0A251XQF4</accession>
<dbReference type="InterPro" id="IPR023393">
    <property type="entry name" value="START-like_dom_sf"/>
</dbReference>
<evidence type="ECO:0000313" key="2">
    <source>
        <dbReference type="Proteomes" id="UP000195106"/>
    </source>
</evidence>
<reference evidence="1 2" key="1">
    <citation type="submission" date="2016-08" db="EMBL/GenBank/DDBJ databases">
        <title>Genome sequence of Clavibacter michiganensis spp. strain CASJ009.</title>
        <authorList>
            <person name="Thapa S.P."/>
            <person name="Coaker G."/>
        </authorList>
    </citation>
    <scope>NUCLEOTIDE SEQUENCE [LARGE SCALE GENOMIC DNA]</scope>
    <source>
        <strain evidence="1">CASJ009</strain>
    </source>
</reference>
<dbReference type="Gene3D" id="3.30.530.20">
    <property type="match status" value="1"/>
</dbReference>
<sequence length="132" mass="13746">MTWPALHVSRPVDADVASVVAVAGDPARLPEWAAGVSSGIRLDGGRWLSDSPMGAIEIAFTGPRELGILDHDVTLPDGTVVRNPLRVLPNADGSEVVFTLFQRPGVSDEALAADAALVAADLDRLATLVARA</sequence>
<dbReference type="SUPFAM" id="SSF55961">
    <property type="entry name" value="Bet v1-like"/>
    <property type="match status" value="1"/>
</dbReference>
<dbReference type="EMBL" id="MDHJ01000001">
    <property type="protein sequence ID" value="OUE07519.1"/>
    <property type="molecule type" value="Genomic_DNA"/>
</dbReference>
<comment type="caution">
    <text evidence="1">The sequence shown here is derived from an EMBL/GenBank/DDBJ whole genome shotgun (WGS) entry which is preliminary data.</text>
</comment>
<protein>
    <submittedName>
        <fullName evidence="1">Polyketide cyclase / dehydrase and lipid transport</fullName>
    </submittedName>
</protein>
<gene>
    <name evidence="1" type="ORF">CMsap09_01125</name>
</gene>
<dbReference type="Proteomes" id="UP000195106">
    <property type="component" value="Unassembled WGS sequence"/>
</dbReference>
<evidence type="ECO:0000313" key="1">
    <source>
        <dbReference type="EMBL" id="OUE07519.1"/>
    </source>
</evidence>
<organism evidence="1 2">
    <name type="scientific">Clavibacter michiganensis</name>
    <dbReference type="NCBI Taxonomy" id="28447"/>
    <lineage>
        <taxon>Bacteria</taxon>
        <taxon>Bacillati</taxon>
        <taxon>Actinomycetota</taxon>
        <taxon>Actinomycetes</taxon>
        <taxon>Micrococcales</taxon>
        <taxon>Microbacteriaceae</taxon>
        <taxon>Clavibacter</taxon>
    </lineage>
</organism>
<dbReference type="AlphaFoldDB" id="A0A251XQF4"/>